<organism evidence="1 2">
    <name type="scientific">Candidatus Campbellbacteria bacterium RIFCSPLOWO2_01_FULL_34_15</name>
    <dbReference type="NCBI Taxonomy" id="1797579"/>
    <lineage>
        <taxon>Bacteria</taxon>
        <taxon>Candidatus Campbelliibacteriota</taxon>
    </lineage>
</organism>
<dbReference type="STRING" id="1797579.A2996_02980"/>
<sequence length="76" mass="8885">MRKGKFFVFDGFMIFRHGDGIYACPFFRKGNLSVVDSFEQEYSHLDLRYEFIGELGSADIKKINDKLDILQSDIVR</sequence>
<dbReference type="Proteomes" id="UP000176865">
    <property type="component" value="Unassembled WGS sequence"/>
</dbReference>
<dbReference type="AlphaFoldDB" id="A0A1F5EMQ4"/>
<name>A0A1F5EMQ4_9BACT</name>
<proteinExistence type="predicted"/>
<evidence type="ECO:0000313" key="1">
    <source>
        <dbReference type="EMBL" id="OGD68688.1"/>
    </source>
</evidence>
<evidence type="ECO:0000313" key="2">
    <source>
        <dbReference type="Proteomes" id="UP000176865"/>
    </source>
</evidence>
<gene>
    <name evidence="1" type="ORF">A2996_02980</name>
</gene>
<reference evidence="1 2" key="1">
    <citation type="journal article" date="2016" name="Nat. Commun.">
        <title>Thousands of microbial genomes shed light on interconnected biogeochemical processes in an aquifer system.</title>
        <authorList>
            <person name="Anantharaman K."/>
            <person name="Brown C.T."/>
            <person name="Hug L.A."/>
            <person name="Sharon I."/>
            <person name="Castelle C.J."/>
            <person name="Probst A.J."/>
            <person name="Thomas B.C."/>
            <person name="Singh A."/>
            <person name="Wilkins M.J."/>
            <person name="Karaoz U."/>
            <person name="Brodie E.L."/>
            <person name="Williams K.H."/>
            <person name="Hubbard S.S."/>
            <person name="Banfield J.F."/>
        </authorList>
    </citation>
    <scope>NUCLEOTIDE SEQUENCE [LARGE SCALE GENOMIC DNA]</scope>
</reference>
<comment type="caution">
    <text evidence="1">The sequence shown here is derived from an EMBL/GenBank/DDBJ whole genome shotgun (WGS) entry which is preliminary data.</text>
</comment>
<dbReference type="EMBL" id="MFAB01000018">
    <property type="protein sequence ID" value="OGD68688.1"/>
    <property type="molecule type" value="Genomic_DNA"/>
</dbReference>
<protein>
    <submittedName>
        <fullName evidence="1">Uncharacterized protein</fullName>
    </submittedName>
</protein>
<accession>A0A1F5EMQ4</accession>